<dbReference type="OrthoDB" id="9792148at2"/>
<dbReference type="Pfam" id="PF17853">
    <property type="entry name" value="GGDEF_2"/>
    <property type="match status" value="1"/>
</dbReference>
<evidence type="ECO:0000313" key="5">
    <source>
        <dbReference type="Proteomes" id="UP000199225"/>
    </source>
</evidence>
<dbReference type="Pfam" id="PF13556">
    <property type="entry name" value="HTH_30"/>
    <property type="match status" value="1"/>
</dbReference>
<dbReference type="InterPro" id="IPR041522">
    <property type="entry name" value="CdaR_GGDEF"/>
</dbReference>
<dbReference type="STRING" id="86666.SAMN04490247_1646"/>
<proteinExistence type="inferred from homology"/>
<organism evidence="4 5">
    <name type="scientific">Salimicrobium halophilum</name>
    <dbReference type="NCBI Taxonomy" id="86666"/>
    <lineage>
        <taxon>Bacteria</taxon>
        <taxon>Bacillati</taxon>
        <taxon>Bacillota</taxon>
        <taxon>Bacilli</taxon>
        <taxon>Bacillales</taxon>
        <taxon>Bacillaceae</taxon>
        <taxon>Salimicrobium</taxon>
    </lineage>
</organism>
<evidence type="ECO:0000259" key="3">
    <source>
        <dbReference type="Pfam" id="PF17853"/>
    </source>
</evidence>
<dbReference type="RefSeq" id="WP_093193393.1">
    <property type="nucleotide sequence ID" value="NZ_FNEV01000004.1"/>
</dbReference>
<dbReference type="InterPro" id="IPR051448">
    <property type="entry name" value="CdaR-like_regulators"/>
</dbReference>
<dbReference type="PANTHER" id="PTHR33744:SF1">
    <property type="entry name" value="DNA-BINDING TRANSCRIPTIONAL ACTIVATOR ADER"/>
    <property type="match status" value="1"/>
</dbReference>
<dbReference type="Gene3D" id="1.10.10.2840">
    <property type="entry name" value="PucR C-terminal helix-turn-helix domain"/>
    <property type="match status" value="1"/>
</dbReference>
<dbReference type="PANTHER" id="PTHR33744">
    <property type="entry name" value="CARBOHYDRATE DIACID REGULATOR"/>
    <property type="match status" value="1"/>
</dbReference>
<evidence type="ECO:0000259" key="2">
    <source>
        <dbReference type="Pfam" id="PF13556"/>
    </source>
</evidence>
<dbReference type="GO" id="GO:0003677">
    <property type="term" value="F:DNA binding"/>
    <property type="evidence" value="ECO:0007669"/>
    <property type="project" value="UniProtKB-KW"/>
</dbReference>
<feature type="domain" description="CdaR GGDEF-like" evidence="3">
    <location>
        <begin position="166"/>
        <end position="289"/>
    </location>
</feature>
<protein>
    <submittedName>
        <fullName evidence="4">DNA-binding transcriptional regulator, PucR family</fullName>
    </submittedName>
</protein>
<accession>A0A1G8T3N9</accession>
<comment type="similarity">
    <text evidence="1">Belongs to the CdaR family.</text>
</comment>
<name>A0A1G8T3N9_9BACI</name>
<sequence length="403" mass="46337">MNHTKEIPDSPEGLADYIADELGCPVTIEDANHRILSYSKHETNVDDARTATIMRRKVPERVVNGLWKEGVMGELFESTSPVFVSPIPSIGLGNRIAISVWKNKEVLGFIWAQTEEVKVSTEQLEKLREASRIAARHLIKQRDRKRKNEENVQEFIWQLFNGAIASQTEIDKRARQVDLSLKGHLCVVIFEFTEAITPTVKRHASYLTETLHQTNIAGRMFDDNHLYLLTRTKEETDTATLTQTLIEDFTKKLKERIGFEEVRGVYGKICSTPKELDISYQQALKVLEMKAQHPEPLKHTDNFQDLGVYQFLDEIARLYEKEGFQNETIQAIRTYDHKNNGHMLETLRAFLSHNSNSHQAAKSLHIHTNTLLYRLKRIRDITGADLNDANEKTKLFIDLLIDT</sequence>
<reference evidence="5" key="1">
    <citation type="submission" date="2016-10" db="EMBL/GenBank/DDBJ databases">
        <authorList>
            <person name="Varghese N."/>
            <person name="Submissions S."/>
        </authorList>
    </citation>
    <scope>NUCLEOTIDE SEQUENCE [LARGE SCALE GENOMIC DNA]</scope>
    <source>
        <strain evidence="5">DSM 4771</strain>
    </source>
</reference>
<evidence type="ECO:0000256" key="1">
    <source>
        <dbReference type="ARBA" id="ARBA00006754"/>
    </source>
</evidence>
<feature type="domain" description="PucR C-terminal helix-turn-helix" evidence="2">
    <location>
        <begin position="344"/>
        <end position="401"/>
    </location>
</feature>
<dbReference type="InterPro" id="IPR025736">
    <property type="entry name" value="PucR_C-HTH_dom"/>
</dbReference>
<dbReference type="Proteomes" id="UP000199225">
    <property type="component" value="Unassembled WGS sequence"/>
</dbReference>
<keyword evidence="4" id="KW-0238">DNA-binding</keyword>
<dbReference type="AlphaFoldDB" id="A0A1G8T3N9"/>
<dbReference type="InterPro" id="IPR042070">
    <property type="entry name" value="PucR_C-HTH_sf"/>
</dbReference>
<dbReference type="EMBL" id="FNEV01000004">
    <property type="protein sequence ID" value="SDJ35290.1"/>
    <property type="molecule type" value="Genomic_DNA"/>
</dbReference>
<evidence type="ECO:0000313" key="4">
    <source>
        <dbReference type="EMBL" id="SDJ35290.1"/>
    </source>
</evidence>
<gene>
    <name evidence="4" type="ORF">SAMN04490247_1646</name>
</gene>
<keyword evidence="5" id="KW-1185">Reference proteome</keyword>